<name>A0ABM9N9D8_9RICK</name>
<keyword evidence="1" id="KW-1133">Transmembrane helix</keyword>
<dbReference type="EMBL" id="CAWVOK010000034">
    <property type="protein sequence ID" value="CAK8163572.1"/>
    <property type="molecule type" value="Genomic_DNA"/>
</dbReference>
<comment type="caution">
    <text evidence="2">The sequence shown here is derived from an EMBL/GenBank/DDBJ whole genome shotgun (WGS) entry which is preliminary data.</text>
</comment>
<keyword evidence="1" id="KW-0812">Transmembrane</keyword>
<evidence type="ECO:0000313" key="2">
    <source>
        <dbReference type="EMBL" id="CAK8163572.1"/>
    </source>
</evidence>
<sequence length="278" mass="31926">MGMQDNDSDQLKSSTTTKSVFKTQDITKIESPTQILQTVFSESIIQELQDSHPKIFCNNQADRTQLKKLSLSCVSYIGELMHNISDIDKYNSNCPYSMHIIMQKIKEDPVDFYDKLYTRLFEIYEQNETNMLWQLIQAIVLCIDFIFLFFQALFNATNIIEEKAKKIAEKLEQQESLAICEILQETDWHFAVLNDLDSIIVKLIEKIKNQEIETVDSQPIKKQVVYIGDGDGEKYIILPLAISSEHAKKISTTDSCIKECSVLPINTNTPNNSKYVTT</sequence>
<keyword evidence="1" id="KW-0472">Membrane</keyword>
<feature type="transmembrane region" description="Helical" evidence="1">
    <location>
        <begin position="131"/>
        <end position="156"/>
    </location>
</feature>
<gene>
    <name evidence="2" type="ORF">CAXC1_80030</name>
</gene>
<evidence type="ECO:0000256" key="1">
    <source>
        <dbReference type="SAM" id="Phobius"/>
    </source>
</evidence>
<organism evidence="2 3">
    <name type="scientific">Candidatus Xenohaliotis californiensis</name>
    <dbReference type="NCBI Taxonomy" id="84677"/>
    <lineage>
        <taxon>Bacteria</taxon>
        <taxon>Pseudomonadati</taxon>
        <taxon>Pseudomonadota</taxon>
        <taxon>Alphaproteobacteria</taxon>
        <taxon>Rickettsiales</taxon>
        <taxon>Anaplasmataceae</taxon>
        <taxon>Candidatus Xenohaliotis</taxon>
    </lineage>
</organism>
<dbReference type="RefSeq" id="WP_338364909.1">
    <property type="nucleotide sequence ID" value="NZ_CAWVOK010000034.1"/>
</dbReference>
<reference evidence="2 3" key="1">
    <citation type="submission" date="2024-01" db="EMBL/GenBank/DDBJ databases">
        <authorList>
            <person name="Kunselman E."/>
        </authorList>
    </citation>
    <scope>NUCLEOTIDE SEQUENCE [LARGE SCALE GENOMIC DNA]</scope>
    <source>
        <strain evidence="2">2 abalone samples</strain>
    </source>
</reference>
<accession>A0ABM9N9D8</accession>
<evidence type="ECO:0000313" key="3">
    <source>
        <dbReference type="Proteomes" id="UP001314181"/>
    </source>
</evidence>
<dbReference type="Proteomes" id="UP001314181">
    <property type="component" value="Unassembled WGS sequence"/>
</dbReference>
<keyword evidence="3" id="KW-1185">Reference proteome</keyword>
<protein>
    <submittedName>
        <fullName evidence="2">Uncharacterized protein</fullName>
    </submittedName>
</protein>
<proteinExistence type="predicted"/>